<accession>A0ABU3GTL0</accession>
<evidence type="ECO:0000256" key="3">
    <source>
        <dbReference type="ARBA" id="ARBA00023163"/>
    </source>
</evidence>
<protein>
    <submittedName>
        <fullName evidence="6">DNA-binding CsgD family transcriptional regulator</fullName>
    </submittedName>
</protein>
<evidence type="ECO:0000259" key="5">
    <source>
        <dbReference type="PROSITE" id="PS50043"/>
    </source>
</evidence>
<feature type="transmembrane region" description="Helical" evidence="4">
    <location>
        <begin position="130"/>
        <end position="150"/>
    </location>
</feature>
<dbReference type="PROSITE" id="PS00622">
    <property type="entry name" value="HTH_LUXR_1"/>
    <property type="match status" value="1"/>
</dbReference>
<feature type="transmembrane region" description="Helical" evidence="4">
    <location>
        <begin position="171"/>
        <end position="188"/>
    </location>
</feature>
<keyword evidence="4" id="KW-1133">Transmembrane helix</keyword>
<dbReference type="SMART" id="SM00421">
    <property type="entry name" value="HTH_LUXR"/>
    <property type="match status" value="1"/>
</dbReference>
<keyword evidence="4" id="KW-0472">Membrane</keyword>
<organism evidence="6 7">
    <name type="scientific">Mucilaginibacter terrae</name>
    <dbReference type="NCBI Taxonomy" id="1955052"/>
    <lineage>
        <taxon>Bacteria</taxon>
        <taxon>Pseudomonadati</taxon>
        <taxon>Bacteroidota</taxon>
        <taxon>Sphingobacteriia</taxon>
        <taxon>Sphingobacteriales</taxon>
        <taxon>Sphingobacteriaceae</taxon>
        <taxon>Mucilaginibacter</taxon>
    </lineage>
</organism>
<dbReference type="PANTHER" id="PTHR44688">
    <property type="entry name" value="DNA-BINDING TRANSCRIPTIONAL ACTIVATOR DEVR_DOSR"/>
    <property type="match status" value="1"/>
</dbReference>
<name>A0ABU3GTL0_9SPHI</name>
<evidence type="ECO:0000313" key="7">
    <source>
        <dbReference type="Proteomes" id="UP001258315"/>
    </source>
</evidence>
<dbReference type="PRINTS" id="PR00038">
    <property type="entry name" value="HTHLUXR"/>
</dbReference>
<keyword evidence="3" id="KW-0804">Transcription</keyword>
<dbReference type="GO" id="GO:0003677">
    <property type="term" value="F:DNA binding"/>
    <property type="evidence" value="ECO:0007669"/>
    <property type="project" value="UniProtKB-KW"/>
</dbReference>
<feature type="transmembrane region" description="Helical" evidence="4">
    <location>
        <begin position="69"/>
        <end position="89"/>
    </location>
</feature>
<dbReference type="EMBL" id="JAVLVU010000001">
    <property type="protein sequence ID" value="MDT3402307.1"/>
    <property type="molecule type" value="Genomic_DNA"/>
</dbReference>
<feature type="transmembrane region" description="Helical" evidence="4">
    <location>
        <begin position="101"/>
        <end position="124"/>
    </location>
</feature>
<evidence type="ECO:0000256" key="4">
    <source>
        <dbReference type="SAM" id="Phobius"/>
    </source>
</evidence>
<dbReference type="InterPro" id="IPR000792">
    <property type="entry name" value="Tscrpt_reg_LuxR_C"/>
</dbReference>
<dbReference type="CDD" id="cd06170">
    <property type="entry name" value="LuxR_C_like"/>
    <property type="match status" value="1"/>
</dbReference>
<sequence>MLGTQCHLITFIFIILELMMLSYQLAYYLSRPQDRTRLWYLILLVLMILYNVAGGLFPDPRIPVRLPVQMMIAYGTGFLMASYFPFYFYKAFELHALRWHALYGVPLFLMLPYLIFFVIMYAINGDMEKTLVYGMIVPFVYAFILLFVMFRAIRRKHQQQRDRGQYAKETAMYFAISPWASLTVFGIVEESQVLEVICTNTGIIFISFIFISKAIKRSRKEYEQLMAYSMVGINPGIINHNSKRYQLTKRQIEIVLLIQKGLTYREIAETLFISEKTVSNHLQNVYEKTGAGNKIQLIQKLTQHR</sequence>
<keyword evidence="2 6" id="KW-0238">DNA-binding</keyword>
<dbReference type="RefSeq" id="WP_311948661.1">
    <property type="nucleotide sequence ID" value="NZ_JAVLVU010000001.1"/>
</dbReference>
<dbReference type="Gene3D" id="1.10.10.10">
    <property type="entry name" value="Winged helix-like DNA-binding domain superfamily/Winged helix DNA-binding domain"/>
    <property type="match status" value="1"/>
</dbReference>
<dbReference type="Proteomes" id="UP001258315">
    <property type="component" value="Unassembled WGS sequence"/>
</dbReference>
<evidence type="ECO:0000313" key="6">
    <source>
        <dbReference type="EMBL" id="MDT3402307.1"/>
    </source>
</evidence>
<dbReference type="PROSITE" id="PS50043">
    <property type="entry name" value="HTH_LUXR_2"/>
    <property type="match status" value="1"/>
</dbReference>
<feature type="domain" description="HTH luxR-type" evidence="5">
    <location>
        <begin position="240"/>
        <end position="305"/>
    </location>
</feature>
<dbReference type="Pfam" id="PF00196">
    <property type="entry name" value="GerE"/>
    <property type="match status" value="1"/>
</dbReference>
<keyword evidence="1" id="KW-0805">Transcription regulation</keyword>
<proteinExistence type="predicted"/>
<dbReference type="InterPro" id="IPR036388">
    <property type="entry name" value="WH-like_DNA-bd_sf"/>
</dbReference>
<gene>
    <name evidence="6" type="ORF">QE417_001379</name>
</gene>
<evidence type="ECO:0000256" key="1">
    <source>
        <dbReference type="ARBA" id="ARBA00023015"/>
    </source>
</evidence>
<dbReference type="PANTHER" id="PTHR44688:SF16">
    <property type="entry name" value="DNA-BINDING TRANSCRIPTIONAL ACTIVATOR DEVR_DOSR"/>
    <property type="match status" value="1"/>
</dbReference>
<feature type="transmembrane region" description="Helical" evidence="4">
    <location>
        <begin position="6"/>
        <end position="26"/>
    </location>
</feature>
<dbReference type="InterPro" id="IPR016032">
    <property type="entry name" value="Sig_transdc_resp-reg_C-effctor"/>
</dbReference>
<evidence type="ECO:0000256" key="2">
    <source>
        <dbReference type="ARBA" id="ARBA00023125"/>
    </source>
</evidence>
<keyword evidence="7" id="KW-1185">Reference proteome</keyword>
<comment type="caution">
    <text evidence="6">The sequence shown here is derived from an EMBL/GenBank/DDBJ whole genome shotgun (WGS) entry which is preliminary data.</text>
</comment>
<feature type="transmembrane region" description="Helical" evidence="4">
    <location>
        <begin position="38"/>
        <end position="57"/>
    </location>
</feature>
<reference evidence="7" key="1">
    <citation type="submission" date="2023-07" db="EMBL/GenBank/DDBJ databases">
        <title>Functional and genomic diversity of the sorghum phyllosphere microbiome.</title>
        <authorList>
            <person name="Shade A."/>
        </authorList>
    </citation>
    <scope>NUCLEOTIDE SEQUENCE [LARGE SCALE GENOMIC DNA]</scope>
    <source>
        <strain evidence="7">SORGH_AS_0422</strain>
    </source>
</reference>
<dbReference type="SUPFAM" id="SSF46894">
    <property type="entry name" value="C-terminal effector domain of the bipartite response regulators"/>
    <property type="match status" value="1"/>
</dbReference>
<feature type="transmembrane region" description="Helical" evidence="4">
    <location>
        <begin position="194"/>
        <end position="211"/>
    </location>
</feature>
<keyword evidence="4" id="KW-0812">Transmembrane</keyword>